<dbReference type="PANTHER" id="PTHR33494">
    <property type="entry name" value="OS02G0793800 PROTEIN"/>
    <property type="match status" value="1"/>
</dbReference>
<dbReference type="Pfam" id="PF24818">
    <property type="entry name" value="PH_TRF2_HOY1"/>
    <property type="match status" value="1"/>
</dbReference>
<feature type="region of interest" description="Disordered" evidence="1">
    <location>
        <begin position="1"/>
        <end position="73"/>
    </location>
</feature>
<dbReference type="InParanoid" id="A0A2P5C991"/>
<feature type="compositionally biased region" description="Low complexity" evidence="1">
    <location>
        <begin position="30"/>
        <end position="72"/>
    </location>
</feature>
<evidence type="ECO:0000313" key="3">
    <source>
        <dbReference type="EMBL" id="PON57603.1"/>
    </source>
</evidence>
<dbReference type="STRING" id="63057.A0A2P5C991"/>
<dbReference type="PANTHER" id="PTHR33494:SF5">
    <property type="entry name" value="F10A16.6 PROTEIN"/>
    <property type="match status" value="1"/>
</dbReference>
<evidence type="ECO:0000259" key="2">
    <source>
        <dbReference type="Pfam" id="PF24818"/>
    </source>
</evidence>
<feature type="compositionally biased region" description="Polar residues" evidence="1">
    <location>
        <begin position="266"/>
        <end position="275"/>
    </location>
</feature>
<feature type="region of interest" description="Disordered" evidence="1">
    <location>
        <begin position="266"/>
        <end position="292"/>
    </location>
</feature>
<dbReference type="InterPro" id="IPR057939">
    <property type="entry name" value="TRF2_HOY1_PH"/>
</dbReference>
<gene>
    <name evidence="3" type="ORF">TorRG33x02_293320</name>
</gene>
<feature type="compositionally biased region" description="Polar residues" evidence="1">
    <location>
        <begin position="216"/>
        <end position="230"/>
    </location>
</feature>
<comment type="caution">
    <text evidence="3">The sequence shown here is derived from an EMBL/GenBank/DDBJ whole genome shotgun (WGS) entry which is preliminary data.</text>
</comment>
<protein>
    <recommendedName>
        <fullName evidence="2">TRF2/HOY1 PH-like domain-containing protein</fullName>
    </recommendedName>
</protein>
<reference evidence="4" key="1">
    <citation type="submission" date="2016-06" db="EMBL/GenBank/DDBJ databases">
        <title>Parallel loss of symbiosis genes in relatives of nitrogen-fixing non-legume Parasponia.</title>
        <authorList>
            <person name="Van Velzen R."/>
            <person name="Holmer R."/>
            <person name="Bu F."/>
            <person name="Rutten L."/>
            <person name="Van Zeijl A."/>
            <person name="Liu W."/>
            <person name="Santuari L."/>
            <person name="Cao Q."/>
            <person name="Sharma T."/>
            <person name="Shen D."/>
            <person name="Roswanjaya Y."/>
            <person name="Wardhani T."/>
            <person name="Kalhor M.S."/>
            <person name="Jansen J."/>
            <person name="Van den Hoogen J."/>
            <person name="Gungor B."/>
            <person name="Hartog M."/>
            <person name="Hontelez J."/>
            <person name="Verver J."/>
            <person name="Yang W.-C."/>
            <person name="Schijlen E."/>
            <person name="Repin R."/>
            <person name="Schilthuizen M."/>
            <person name="Schranz E."/>
            <person name="Heidstra R."/>
            <person name="Miyata K."/>
            <person name="Fedorova E."/>
            <person name="Kohlen W."/>
            <person name="Bisseling T."/>
            <person name="Smit S."/>
            <person name="Geurts R."/>
        </authorList>
    </citation>
    <scope>NUCLEOTIDE SEQUENCE [LARGE SCALE GENOMIC DNA]</scope>
    <source>
        <strain evidence="4">cv. RG33-2</strain>
    </source>
</reference>
<dbReference type="OrthoDB" id="1689622at2759"/>
<evidence type="ECO:0000256" key="1">
    <source>
        <dbReference type="SAM" id="MobiDB-lite"/>
    </source>
</evidence>
<dbReference type="AlphaFoldDB" id="A0A2P5C991"/>
<dbReference type="Proteomes" id="UP000237000">
    <property type="component" value="Unassembled WGS sequence"/>
</dbReference>
<dbReference type="EMBL" id="JXTC01000395">
    <property type="protein sequence ID" value="PON57603.1"/>
    <property type="molecule type" value="Genomic_DNA"/>
</dbReference>
<proteinExistence type="predicted"/>
<name>A0A2P5C991_TREOI</name>
<sequence length="292" mass="31973">MDPSNNNGGVLSASETNSASEESGIAQVENNNSNNNGGLISSASEESGIIEVSNNNNNNNNGGSPSASEESGLITEAQKRRINALLRTPPPGLELDIDESLLADLNSRVYPDQRQGRQYGDVVAKFFFGWKRMVWEIRETGFTNKFEIKWEQIVGMRVFLGDGNQLGILEVELNRPPLFFRETDPRPRRFIRGDQVPDFTDNQATNFREAYNPLTQLPSGGNENQFSANSDFEGADNGSINESASLTGIEEAMNAVSIHVMNGNNYGQVESTGSETPEENELSDVEGSQTLQ</sequence>
<evidence type="ECO:0000313" key="4">
    <source>
        <dbReference type="Proteomes" id="UP000237000"/>
    </source>
</evidence>
<accession>A0A2P5C991</accession>
<feature type="domain" description="TRF2/HOY1 PH-like" evidence="2">
    <location>
        <begin position="116"/>
        <end position="209"/>
    </location>
</feature>
<keyword evidence="4" id="KW-1185">Reference proteome</keyword>
<feature type="compositionally biased region" description="Low complexity" evidence="1">
    <location>
        <begin position="12"/>
        <end position="23"/>
    </location>
</feature>
<feature type="region of interest" description="Disordered" evidence="1">
    <location>
        <begin position="216"/>
        <end position="241"/>
    </location>
</feature>
<organism evidence="3 4">
    <name type="scientific">Trema orientale</name>
    <name type="common">Charcoal tree</name>
    <name type="synonym">Celtis orientalis</name>
    <dbReference type="NCBI Taxonomy" id="63057"/>
    <lineage>
        <taxon>Eukaryota</taxon>
        <taxon>Viridiplantae</taxon>
        <taxon>Streptophyta</taxon>
        <taxon>Embryophyta</taxon>
        <taxon>Tracheophyta</taxon>
        <taxon>Spermatophyta</taxon>
        <taxon>Magnoliopsida</taxon>
        <taxon>eudicotyledons</taxon>
        <taxon>Gunneridae</taxon>
        <taxon>Pentapetalae</taxon>
        <taxon>rosids</taxon>
        <taxon>fabids</taxon>
        <taxon>Rosales</taxon>
        <taxon>Cannabaceae</taxon>
        <taxon>Trema</taxon>
    </lineage>
</organism>